<dbReference type="Proteomes" id="UP000568751">
    <property type="component" value="Unassembled WGS sequence"/>
</dbReference>
<evidence type="ECO:0000259" key="1">
    <source>
        <dbReference type="Pfam" id="PF19078"/>
    </source>
</evidence>
<feature type="domain" description="Bacterial Ig-like" evidence="1">
    <location>
        <begin position="18"/>
        <end position="78"/>
    </location>
</feature>
<dbReference type="Pfam" id="PF19078">
    <property type="entry name" value="Big_12"/>
    <property type="match status" value="1"/>
</dbReference>
<dbReference type="InterPro" id="IPR044048">
    <property type="entry name" value="Big_12"/>
</dbReference>
<reference evidence="2 3" key="1">
    <citation type="submission" date="2020-05" db="EMBL/GenBank/DDBJ databases">
        <title>Horizontal transmission and recombination maintain forever young bacterial symbiont genomes.</title>
        <authorList>
            <person name="Russell S.L."/>
            <person name="Pepper-Tunick E."/>
            <person name="Svedberg J."/>
            <person name="Byrne A."/>
            <person name="Ruelas Castillo J."/>
            <person name="Vollmers C."/>
            <person name="Beinart R.A."/>
            <person name="Corbett-Detig R."/>
        </authorList>
    </citation>
    <scope>NUCLEOTIDE SEQUENCE [LARGE SCALE GENOMIC DNA]</scope>
    <source>
        <strain evidence="2">455</strain>
    </source>
</reference>
<evidence type="ECO:0000313" key="3">
    <source>
        <dbReference type="Proteomes" id="UP000568751"/>
    </source>
</evidence>
<evidence type="ECO:0000313" key="2">
    <source>
        <dbReference type="EMBL" id="NYT26566.1"/>
    </source>
</evidence>
<dbReference type="EMBL" id="JACCHT010000001">
    <property type="protein sequence ID" value="NYT26566.1"/>
    <property type="molecule type" value="Genomic_DNA"/>
</dbReference>
<name>A0A853EYZ3_9GAMM</name>
<dbReference type="AlphaFoldDB" id="A0A853EYZ3"/>
<organism evidence="2 3">
    <name type="scientific">Candidatus Thiodubiliella endoseptemdiera</name>
    <dbReference type="NCBI Taxonomy" id="2738886"/>
    <lineage>
        <taxon>Bacteria</taxon>
        <taxon>Pseudomonadati</taxon>
        <taxon>Pseudomonadota</taxon>
        <taxon>Gammaproteobacteria</taxon>
        <taxon>Candidatus Pseudothioglobaceae</taxon>
        <taxon>Candidatus Thiodubiliella</taxon>
    </lineage>
</organism>
<protein>
    <recommendedName>
        <fullName evidence="1">Bacterial Ig-like domain-containing protein</fullName>
    </recommendedName>
</protein>
<sequence length="93" mass="10076">MGIGLSITDDLAETSIINKAKVGTDITYTFTFKDDVTGFDKNDIEVTGGTKGAFSGSGSVYSLVVSVTDNSTTDLFVGVAKMRQLEEYWHKIR</sequence>
<accession>A0A853EYZ3</accession>
<proteinExistence type="predicted"/>
<gene>
    <name evidence="2" type="ORF">H0A76_00795</name>
</gene>
<comment type="caution">
    <text evidence="2">The sequence shown here is derived from an EMBL/GenBank/DDBJ whole genome shotgun (WGS) entry which is preliminary data.</text>
</comment>